<dbReference type="AlphaFoldDB" id="A0ABD2Q6L2"/>
<keyword evidence="3" id="KW-1185">Reference proteome</keyword>
<protein>
    <submittedName>
        <fullName evidence="2">Uncharacterized protein</fullName>
    </submittedName>
</protein>
<dbReference type="Proteomes" id="UP001626550">
    <property type="component" value="Unassembled WGS sequence"/>
</dbReference>
<feature type="region of interest" description="Disordered" evidence="1">
    <location>
        <begin position="1"/>
        <end position="60"/>
    </location>
</feature>
<accession>A0ABD2Q6L2</accession>
<sequence>MFSNEYQGNLSQTTAANRAHFQQNSGAGRIGPYTRLQANHIGKEPPVNAKDHLDPDEDEVDYSFSHLPVRERRKLFQNVPNHQGFDPQEPRGRQTSWFLILSTISRI</sequence>
<evidence type="ECO:0000313" key="3">
    <source>
        <dbReference type="Proteomes" id="UP001626550"/>
    </source>
</evidence>
<proteinExistence type="predicted"/>
<comment type="caution">
    <text evidence="2">The sequence shown here is derived from an EMBL/GenBank/DDBJ whole genome shotgun (WGS) entry which is preliminary data.</text>
</comment>
<name>A0ABD2Q6L2_9PLAT</name>
<evidence type="ECO:0000256" key="1">
    <source>
        <dbReference type="SAM" id="MobiDB-lite"/>
    </source>
</evidence>
<gene>
    <name evidence="2" type="ORF">Ciccas_006146</name>
</gene>
<dbReference type="EMBL" id="JBJKFK010000797">
    <property type="protein sequence ID" value="KAL3315218.1"/>
    <property type="molecule type" value="Genomic_DNA"/>
</dbReference>
<evidence type="ECO:0000313" key="2">
    <source>
        <dbReference type="EMBL" id="KAL3315218.1"/>
    </source>
</evidence>
<organism evidence="2 3">
    <name type="scientific">Cichlidogyrus casuarinus</name>
    <dbReference type="NCBI Taxonomy" id="1844966"/>
    <lineage>
        <taxon>Eukaryota</taxon>
        <taxon>Metazoa</taxon>
        <taxon>Spiralia</taxon>
        <taxon>Lophotrochozoa</taxon>
        <taxon>Platyhelminthes</taxon>
        <taxon>Monogenea</taxon>
        <taxon>Monopisthocotylea</taxon>
        <taxon>Dactylogyridea</taxon>
        <taxon>Ancyrocephalidae</taxon>
        <taxon>Cichlidogyrus</taxon>
    </lineage>
</organism>
<reference evidence="2 3" key="1">
    <citation type="submission" date="2024-11" db="EMBL/GenBank/DDBJ databases">
        <title>Adaptive evolution of stress response genes in parasites aligns with host niche diversity.</title>
        <authorList>
            <person name="Hahn C."/>
            <person name="Resl P."/>
        </authorList>
    </citation>
    <scope>NUCLEOTIDE SEQUENCE [LARGE SCALE GENOMIC DNA]</scope>
    <source>
        <strain evidence="2">EGGRZ-B1_66</strain>
        <tissue evidence="2">Body</tissue>
    </source>
</reference>
<feature type="compositionally biased region" description="Polar residues" evidence="1">
    <location>
        <begin position="1"/>
        <end position="26"/>
    </location>
</feature>